<name>X0CZ31_FUSOX</name>
<dbReference type="EMBL" id="JH658365">
    <property type="protein sequence ID" value="EXK96563.1"/>
    <property type="molecule type" value="Genomic_DNA"/>
</dbReference>
<keyword evidence="2" id="KW-1185">Reference proteome</keyword>
<protein>
    <submittedName>
        <fullName evidence="1">Uncharacterized protein</fullName>
    </submittedName>
</protein>
<organism evidence="1 2">
    <name type="scientific">Fusarium oxysporum f. sp. raphani 54005</name>
    <dbReference type="NCBI Taxonomy" id="1089458"/>
    <lineage>
        <taxon>Eukaryota</taxon>
        <taxon>Fungi</taxon>
        <taxon>Dikarya</taxon>
        <taxon>Ascomycota</taxon>
        <taxon>Pezizomycotina</taxon>
        <taxon>Sordariomycetes</taxon>
        <taxon>Hypocreomycetidae</taxon>
        <taxon>Hypocreales</taxon>
        <taxon>Nectriaceae</taxon>
        <taxon>Fusarium</taxon>
        <taxon>Fusarium oxysporum species complex</taxon>
    </lineage>
</organism>
<evidence type="ECO:0000313" key="1">
    <source>
        <dbReference type="EMBL" id="EXK96563.1"/>
    </source>
</evidence>
<sequence>MDTSPLTWSDKYFPDGESYTSVSHDKGFHAACVEIVGDNLSAKGFLESSTRLHLDAWQHRDSGGPEKEVTLPVFDGQSVWAQYIEIEGRNYFKPLSTIRMNENDTKILVAEPNFSSKMQKSPPVDNITFYLLCLGLSAAHGGSRNRLLRT</sequence>
<dbReference type="HOGENOM" id="CLU_146164_0_0_1"/>
<dbReference type="AlphaFoldDB" id="X0CZ31"/>
<gene>
    <name evidence="1" type="ORF">FOQG_03566</name>
</gene>
<reference evidence="1 2" key="1">
    <citation type="submission" date="2011-11" db="EMBL/GenBank/DDBJ databases">
        <title>The Genome Sequence of Fusarium oxysporum PHW815.</title>
        <authorList>
            <consortium name="The Broad Institute Genome Sequencing Platform"/>
            <person name="Ma L.-J."/>
            <person name="Gale L.R."/>
            <person name="Schwartz D.C."/>
            <person name="Zhou S."/>
            <person name="Corby-Kistler H."/>
            <person name="Young S.K."/>
            <person name="Zeng Q."/>
            <person name="Gargeya S."/>
            <person name="Fitzgerald M."/>
            <person name="Haas B."/>
            <person name="Abouelleil A."/>
            <person name="Alvarado L."/>
            <person name="Arachchi H.M."/>
            <person name="Berlin A."/>
            <person name="Brown A."/>
            <person name="Chapman S.B."/>
            <person name="Chen Z."/>
            <person name="Dunbar C."/>
            <person name="Freedman E."/>
            <person name="Gearin G."/>
            <person name="Goldberg J."/>
            <person name="Griggs A."/>
            <person name="Gujja S."/>
            <person name="Heiman D."/>
            <person name="Howarth C."/>
            <person name="Larson L."/>
            <person name="Lui A."/>
            <person name="MacDonald P.J.P."/>
            <person name="Montmayeur A."/>
            <person name="Murphy C."/>
            <person name="Neiman D."/>
            <person name="Pearson M."/>
            <person name="Priest M."/>
            <person name="Roberts A."/>
            <person name="Saif S."/>
            <person name="Shea T."/>
            <person name="Shenoy N."/>
            <person name="Sisk P."/>
            <person name="Stolte C."/>
            <person name="Sykes S."/>
            <person name="Wortman J."/>
            <person name="Nusbaum C."/>
            <person name="Birren B."/>
        </authorList>
    </citation>
    <scope>NUCLEOTIDE SEQUENCE [LARGE SCALE GENOMIC DNA]</scope>
    <source>
        <strain evidence="1 2">54005</strain>
    </source>
</reference>
<proteinExistence type="predicted"/>
<evidence type="ECO:0000313" key="2">
    <source>
        <dbReference type="Proteomes" id="UP000030663"/>
    </source>
</evidence>
<accession>X0CZ31</accession>
<dbReference type="Proteomes" id="UP000030663">
    <property type="component" value="Unassembled WGS sequence"/>
</dbReference>